<organism evidence="3 4">
    <name type="scientific">Bordetella genomosp. 2</name>
    <dbReference type="NCBI Taxonomy" id="1983456"/>
    <lineage>
        <taxon>Bacteria</taxon>
        <taxon>Pseudomonadati</taxon>
        <taxon>Pseudomonadota</taxon>
        <taxon>Betaproteobacteria</taxon>
        <taxon>Burkholderiales</taxon>
        <taxon>Alcaligenaceae</taxon>
        <taxon>Bordetella</taxon>
    </lineage>
</organism>
<reference evidence="4" key="1">
    <citation type="submission" date="2017-05" db="EMBL/GenBank/DDBJ databases">
        <title>Complete and WGS of Bordetella genogroups.</title>
        <authorList>
            <person name="Spilker T."/>
            <person name="Lipuma J."/>
        </authorList>
    </citation>
    <scope>NUCLEOTIDE SEQUENCE [LARGE SCALE GENOMIC DNA]</scope>
    <source>
        <strain evidence="4">AU8256</strain>
    </source>
</reference>
<dbReference type="Proteomes" id="UP000215633">
    <property type="component" value="Unassembled WGS sequence"/>
</dbReference>
<dbReference type="PANTHER" id="PTHR39569:SF1">
    <property type="entry name" value="INORGANIC TRIPHOSPHATASE"/>
    <property type="match status" value="1"/>
</dbReference>
<dbReference type="InterPro" id="IPR033469">
    <property type="entry name" value="CYTH-like_dom_sf"/>
</dbReference>
<dbReference type="PANTHER" id="PTHR39569">
    <property type="entry name" value="INORGANIC TRIPHOSPHATASE"/>
    <property type="match status" value="1"/>
</dbReference>
<dbReference type="CDD" id="cd07756">
    <property type="entry name" value="CYTH-like_Pase_CHAD"/>
    <property type="match status" value="1"/>
</dbReference>
<dbReference type="InterPro" id="IPR038186">
    <property type="entry name" value="CHAD_dom_sf"/>
</dbReference>
<protein>
    <submittedName>
        <fullName evidence="3">Inorganic triphosphatase</fullName>
    </submittedName>
</protein>
<dbReference type="Gene3D" id="1.40.20.10">
    <property type="entry name" value="CHAD domain"/>
    <property type="match status" value="1"/>
</dbReference>
<dbReference type="SMART" id="SM00880">
    <property type="entry name" value="CHAD"/>
    <property type="match status" value="1"/>
</dbReference>
<evidence type="ECO:0000259" key="2">
    <source>
        <dbReference type="PROSITE" id="PS51708"/>
    </source>
</evidence>
<dbReference type="EMBL" id="NEVT01000007">
    <property type="protein sequence ID" value="OZI73907.1"/>
    <property type="molecule type" value="Genomic_DNA"/>
</dbReference>
<dbReference type="AlphaFoldDB" id="A0A261VJ89"/>
<dbReference type="InterPro" id="IPR007899">
    <property type="entry name" value="CHAD_dom"/>
</dbReference>
<gene>
    <name evidence="3" type="ORF">CAL24_18925</name>
</gene>
<dbReference type="GO" id="GO:0050355">
    <property type="term" value="F:inorganic triphosphate phosphatase activity"/>
    <property type="evidence" value="ECO:0007669"/>
    <property type="project" value="InterPro"/>
</dbReference>
<dbReference type="PROSITE" id="PS51707">
    <property type="entry name" value="CYTH"/>
    <property type="match status" value="1"/>
</dbReference>
<dbReference type="Gene3D" id="2.40.320.10">
    <property type="entry name" value="Hypothetical Protein Pfu-838710-001"/>
    <property type="match status" value="1"/>
</dbReference>
<evidence type="ECO:0000313" key="3">
    <source>
        <dbReference type="EMBL" id="OZI73907.1"/>
    </source>
</evidence>
<dbReference type="SMART" id="SM01118">
    <property type="entry name" value="CYTH"/>
    <property type="match status" value="1"/>
</dbReference>
<dbReference type="Pfam" id="PF05235">
    <property type="entry name" value="CHAD"/>
    <property type="match status" value="1"/>
</dbReference>
<dbReference type="PROSITE" id="PS51708">
    <property type="entry name" value="CHAD"/>
    <property type="match status" value="1"/>
</dbReference>
<dbReference type="SUPFAM" id="SSF55154">
    <property type="entry name" value="CYTH-like phosphatases"/>
    <property type="match status" value="1"/>
</dbReference>
<proteinExistence type="predicted"/>
<feature type="domain" description="CYTH" evidence="1">
    <location>
        <begin position="1"/>
        <end position="188"/>
    </location>
</feature>
<comment type="caution">
    <text evidence="3">The sequence shown here is derived from an EMBL/GenBank/DDBJ whole genome shotgun (WGS) entry which is preliminary data.</text>
</comment>
<keyword evidence="4" id="KW-1185">Reference proteome</keyword>
<dbReference type="RefSeq" id="WP_094807568.1">
    <property type="nucleotide sequence ID" value="NZ_NEVT01000007.1"/>
</dbReference>
<evidence type="ECO:0000313" key="4">
    <source>
        <dbReference type="Proteomes" id="UP000215633"/>
    </source>
</evidence>
<evidence type="ECO:0000259" key="1">
    <source>
        <dbReference type="PROSITE" id="PS51707"/>
    </source>
</evidence>
<sequence length="547" mass="60409">MSEQELKLHVPAAARRPVQDEVRQRDATRIRLHALYFDTPARELARARIALRLRQEGREWVQTLKMPGADAITRVEINHPRPGPVLDLSVYAGTEVEAPLAAIKGELGLRYETDVQRLVRKVRSRQGTVELAYDTGILRAGALELPISELEFELVSGRPAAIFAVARRWQQRHGLVLDARSKSERGDALASLARELAALEPAAPDTEARRATIIARFWAPRGAAPVKLDDSLDAPAAMSRVAAECLDQIARNAAVLAEVDTLGVYPAGNSEHVHQLRVGMRRLRSAWRLFDGWIAPPPDAVLQGVRTHFGAFGQNRDQDVLNESVTPALLRAGMPVLSFDTPPPDIDSQAIAASAGFQGWLLDALEWSLAVQPPAPASAPETTAMSEHAPEPAMRLDGTAAPSPVTPTIIPLAAEPGPQPLRKLLANRLHRWHSKVAAQGKRFRTLDIPARHDLRKRGKRLRYGLSFAESLLPQARLRGYRKQLAEVQDLLGEINDLAMAKDYYQACTEEHPQAWFALGWISARLDKLTAEAQQAFDRLAAARPFWK</sequence>
<feature type="domain" description="CHAD" evidence="2">
    <location>
        <begin position="231"/>
        <end position="545"/>
    </location>
</feature>
<dbReference type="Pfam" id="PF01928">
    <property type="entry name" value="CYTH"/>
    <property type="match status" value="1"/>
</dbReference>
<dbReference type="InterPro" id="IPR039013">
    <property type="entry name" value="YgiF"/>
</dbReference>
<name>A0A261VJ89_9BORD</name>
<dbReference type="GO" id="GO:0046872">
    <property type="term" value="F:metal ion binding"/>
    <property type="evidence" value="ECO:0007669"/>
    <property type="project" value="TreeGrafter"/>
</dbReference>
<accession>A0A261VJ89</accession>
<dbReference type="InterPro" id="IPR023577">
    <property type="entry name" value="CYTH_domain"/>
</dbReference>